<gene>
    <name evidence="3" type="ORF">FJY68_09420</name>
</gene>
<dbReference type="PANTHER" id="PTHR33619:SF3">
    <property type="entry name" value="POLYSACCHARIDE EXPORT PROTEIN GFCE-RELATED"/>
    <property type="match status" value="1"/>
</dbReference>
<evidence type="ECO:0000256" key="1">
    <source>
        <dbReference type="SAM" id="Phobius"/>
    </source>
</evidence>
<dbReference type="PANTHER" id="PTHR33619">
    <property type="entry name" value="POLYSACCHARIDE EXPORT PROTEIN GFCE-RELATED"/>
    <property type="match status" value="1"/>
</dbReference>
<dbReference type="GO" id="GO:0015159">
    <property type="term" value="F:polysaccharide transmembrane transporter activity"/>
    <property type="evidence" value="ECO:0007669"/>
    <property type="project" value="InterPro"/>
</dbReference>
<comment type="caution">
    <text evidence="3">The sequence shown here is derived from an EMBL/GenBank/DDBJ whole genome shotgun (WGS) entry which is preliminary data.</text>
</comment>
<dbReference type="Proteomes" id="UP000779900">
    <property type="component" value="Unassembled WGS sequence"/>
</dbReference>
<protein>
    <recommendedName>
        <fullName evidence="2">SLBB domain-containing protein</fullName>
    </recommendedName>
</protein>
<evidence type="ECO:0000259" key="2">
    <source>
        <dbReference type="Pfam" id="PF22461"/>
    </source>
</evidence>
<keyword evidence="1" id="KW-0812">Transmembrane</keyword>
<dbReference type="InterPro" id="IPR049712">
    <property type="entry name" value="Poly_export"/>
</dbReference>
<name>A0A938BQD1_UNCW3</name>
<feature type="domain" description="SLBB" evidence="2">
    <location>
        <begin position="73"/>
        <end position="148"/>
    </location>
</feature>
<feature type="transmembrane region" description="Helical" evidence="1">
    <location>
        <begin position="158"/>
        <end position="179"/>
    </location>
</feature>
<keyword evidence="1" id="KW-0472">Membrane</keyword>
<evidence type="ECO:0000313" key="4">
    <source>
        <dbReference type="Proteomes" id="UP000779900"/>
    </source>
</evidence>
<proteinExistence type="predicted"/>
<feature type="transmembrane region" description="Helical" evidence="1">
    <location>
        <begin position="39"/>
        <end position="61"/>
    </location>
</feature>
<keyword evidence="1" id="KW-1133">Transmembrane helix</keyword>
<evidence type="ECO:0000313" key="3">
    <source>
        <dbReference type="EMBL" id="MBM3332051.1"/>
    </source>
</evidence>
<dbReference type="Gene3D" id="3.10.560.10">
    <property type="entry name" value="Outer membrane lipoprotein wza domain like"/>
    <property type="match status" value="1"/>
</dbReference>
<dbReference type="EMBL" id="VGIR01000057">
    <property type="protein sequence ID" value="MBM3332051.1"/>
    <property type="molecule type" value="Genomic_DNA"/>
</dbReference>
<accession>A0A938BQD1</accession>
<dbReference type="InterPro" id="IPR054765">
    <property type="entry name" value="SLBB_dom"/>
</dbReference>
<organism evidence="3 4">
    <name type="scientific">candidate division WOR-3 bacterium</name>
    <dbReference type="NCBI Taxonomy" id="2052148"/>
    <lineage>
        <taxon>Bacteria</taxon>
        <taxon>Bacteria division WOR-3</taxon>
    </lineage>
</organism>
<sequence length="185" mass="19398">MTNHEHLRSVFPGSASPVSSRFASSLLPVSSCLGSKLRLLGRGVAALVCLGLTALAVPVAAQPAAGSRAPVFKYYVWGQVRTPGAYVLGGSPDLLELLSAAGGPTEHADVRRLVLFEATTQKQKRIDVKKVLAAGQVIPLSPGDVVLVPNSPWYSLRYVLDAVTTVASVATLAMTAVILSRQVQP</sequence>
<reference evidence="3" key="1">
    <citation type="submission" date="2019-03" db="EMBL/GenBank/DDBJ databases">
        <title>Lake Tanganyika Metagenome-Assembled Genomes (MAGs).</title>
        <authorList>
            <person name="Tran P."/>
        </authorList>
    </citation>
    <scope>NUCLEOTIDE SEQUENCE</scope>
    <source>
        <strain evidence="3">K_DeepCast_150m_m2_040</strain>
    </source>
</reference>
<dbReference type="AlphaFoldDB" id="A0A938BQD1"/>
<dbReference type="Pfam" id="PF22461">
    <property type="entry name" value="SLBB_2"/>
    <property type="match status" value="1"/>
</dbReference>